<dbReference type="InterPro" id="IPR000281">
    <property type="entry name" value="HTH_RpiR"/>
</dbReference>
<comment type="caution">
    <text evidence="6">The sequence shown here is derived from an EMBL/GenBank/DDBJ whole genome shotgun (WGS) entry which is preliminary data.</text>
</comment>
<evidence type="ECO:0000256" key="2">
    <source>
        <dbReference type="ARBA" id="ARBA00023125"/>
    </source>
</evidence>
<sequence length="290" mass="33353">MKEGKIMIIEKLMKQTDFTEVEKSIADYLLKNGFDVENMSILSLAQVTFSSPATITRFCQKLGVEGYKKFQILFHSEYEVFISQGFVDVNYPFSGNDSFEQIARKLAKLNRDTIDKTIAGFDYNQLRRIVHRMNRADMINIFSVGTSATVAMEFQQKMLRFGRIVNLTMSSCFLPGYALTGTEHTVNLIISQSGENRDVVESLRLLRKKKRYCVGITETPNSTVAQMCQEVILVDTEEEDSYESKIDTFAVYGAFHFILDCIFSFLYQLDFDNNRKQTKEKAYTINESKK</sequence>
<dbReference type="Pfam" id="PF01418">
    <property type="entry name" value="HTH_6"/>
    <property type="match status" value="1"/>
</dbReference>
<dbReference type="InterPro" id="IPR036388">
    <property type="entry name" value="WH-like_DNA-bd_sf"/>
</dbReference>
<dbReference type="GO" id="GO:0097367">
    <property type="term" value="F:carbohydrate derivative binding"/>
    <property type="evidence" value="ECO:0007669"/>
    <property type="project" value="InterPro"/>
</dbReference>
<dbReference type="InterPro" id="IPR001347">
    <property type="entry name" value="SIS_dom"/>
</dbReference>
<dbReference type="CDD" id="cd05013">
    <property type="entry name" value="SIS_RpiR"/>
    <property type="match status" value="1"/>
</dbReference>
<evidence type="ECO:0000259" key="5">
    <source>
        <dbReference type="PROSITE" id="PS51464"/>
    </source>
</evidence>
<dbReference type="InterPro" id="IPR046348">
    <property type="entry name" value="SIS_dom_sf"/>
</dbReference>
<dbReference type="GO" id="GO:1901135">
    <property type="term" value="P:carbohydrate derivative metabolic process"/>
    <property type="evidence" value="ECO:0007669"/>
    <property type="project" value="InterPro"/>
</dbReference>
<feature type="domain" description="SIS" evidence="5">
    <location>
        <begin position="129"/>
        <end position="272"/>
    </location>
</feature>
<dbReference type="GO" id="GO:0003677">
    <property type="term" value="F:DNA binding"/>
    <property type="evidence" value="ECO:0007669"/>
    <property type="project" value="UniProtKB-KW"/>
</dbReference>
<dbReference type="SUPFAM" id="SSF46689">
    <property type="entry name" value="Homeodomain-like"/>
    <property type="match status" value="1"/>
</dbReference>
<dbReference type="AlphaFoldDB" id="A0A2N5NJI0"/>
<dbReference type="InterPro" id="IPR009057">
    <property type="entry name" value="Homeodomain-like_sf"/>
</dbReference>
<dbReference type="Gene3D" id="3.40.50.10490">
    <property type="entry name" value="Glucose-6-phosphate isomerase like protein, domain 1"/>
    <property type="match status" value="1"/>
</dbReference>
<dbReference type="Proteomes" id="UP000234849">
    <property type="component" value="Unassembled WGS sequence"/>
</dbReference>
<dbReference type="PANTHER" id="PTHR30514">
    <property type="entry name" value="GLUCOKINASE"/>
    <property type="match status" value="1"/>
</dbReference>
<dbReference type="Pfam" id="PF01380">
    <property type="entry name" value="SIS"/>
    <property type="match status" value="1"/>
</dbReference>
<dbReference type="InterPro" id="IPR047640">
    <property type="entry name" value="RpiR-like"/>
</dbReference>
<dbReference type="EMBL" id="NIHM01000006">
    <property type="protein sequence ID" value="PLT56146.1"/>
    <property type="molecule type" value="Genomic_DNA"/>
</dbReference>
<keyword evidence="2" id="KW-0238">DNA-binding</keyword>
<dbReference type="GO" id="GO:0003700">
    <property type="term" value="F:DNA-binding transcription factor activity"/>
    <property type="evidence" value="ECO:0007669"/>
    <property type="project" value="InterPro"/>
</dbReference>
<evidence type="ECO:0000256" key="3">
    <source>
        <dbReference type="ARBA" id="ARBA00023163"/>
    </source>
</evidence>
<keyword evidence="1" id="KW-0805">Transcription regulation</keyword>
<evidence type="ECO:0000313" key="7">
    <source>
        <dbReference type="Proteomes" id="UP000234849"/>
    </source>
</evidence>
<reference evidence="6 7" key="1">
    <citation type="journal article" date="2017" name="Genome Med.">
        <title>A novel Ruminococcus gnavus clade enriched in inflammatory bowel disease patients.</title>
        <authorList>
            <person name="Hall A.B."/>
            <person name="Yassour M."/>
            <person name="Sauk J."/>
            <person name="Garner A."/>
            <person name="Jiang X."/>
            <person name="Arthur T."/>
            <person name="Lagoudas G.K."/>
            <person name="Vatanen T."/>
            <person name="Fornelos N."/>
            <person name="Wilson R."/>
            <person name="Bertha M."/>
            <person name="Cohen M."/>
            <person name="Garber J."/>
            <person name="Khalili H."/>
            <person name="Gevers D."/>
            <person name="Ananthakrishnan A.N."/>
            <person name="Kugathasan S."/>
            <person name="Lander E.S."/>
            <person name="Blainey P."/>
            <person name="Vlamakis H."/>
            <person name="Xavier R.J."/>
            <person name="Huttenhower C."/>
        </authorList>
    </citation>
    <scope>NUCLEOTIDE SEQUENCE [LARGE SCALE GENOMIC DNA]</scope>
    <source>
        <strain evidence="6 7">RJX1118</strain>
    </source>
</reference>
<evidence type="ECO:0008006" key="8">
    <source>
        <dbReference type="Google" id="ProtNLM"/>
    </source>
</evidence>
<organism evidence="6 7">
    <name type="scientific">Mediterraneibacter gnavus</name>
    <name type="common">Ruminococcus gnavus</name>
    <dbReference type="NCBI Taxonomy" id="33038"/>
    <lineage>
        <taxon>Bacteria</taxon>
        <taxon>Bacillati</taxon>
        <taxon>Bacillota</taxon>
        <taxon>Clostridia</taxon>
        <taxon>Lachnospirales</taxon>
        <taxon>Lachnospiraceae</taxon>
        <taxon>Mediterraneibacter</taxon>
    </lineage>
</organism>
<feature type="domain" description="HTH rpiR-type" evidence="4">
    <location>
        <begin position="5"/>
        <end position="81"/>
    </location>
</feature>
<proteinExistence type="predicted"/>
<dbReference type="PROSITE" id="PS51464">
    <property type="entry name" value="SIS"/>
    <property type="match status" value="1"/>
</dbReference>
<dbReference type="Gene3D" id="1.10.10.10">
    <property type="entry name" value="Winged helix-like DNA-binding domain superfamily/Winged helix DNA-binding domain"/>
    <property type="match status" value="1"/>
</dbReference>
<keyword evidence="3" id="KW-0804">Transcription</keyword>
<evidence type="ECO:0000259" key="4">
    <source>
        <dbReference type="PROSITE" id="PS51071"/>
    </source>
</evidence>
<evidence type="ECO:0000313" key="6">
    <source>
        <dbReference type="EMBL" id="PLT56146.1"/>
    </source>
</evidence>
<gene>
    <name evidence="6" type="ORF">CDL18_05575</name>
</gene>
<protein>
    <recommendedName>
        <fullName evidence="8">MurR/RpiR family transcriptional regulator</fullName>
    </recommendedName>
</protein>
<evidence type="ECO:0000256" key="1">
    <source>
        <dbReference type="ARBA" id="ARBA00023015"/>
    </source>
</evidence>
<dbReference type="PROSITE" id="PS51071">
    <property type="entry name" value="HTH_RPIR"/>
    <property type="match status" value="1"/>
</dbReference>
<dbReference type="PANTHER" id="PTHR30514:SF1">
    <property type="entry name" value="HTH-TYPE TRANSCRIPTIONAL REGULATOR HEXR-RELATED"/>
    <property type="match status" value="1"/>
</dbReference>
<dbReference type="InterPro" id="IPR035472">
    <property type="entry name" value="RpiR-like_SIS"/>
</dbReference>
<name>A0A2N5NJI0_MEDGN</name>
<accession>A0A2N5NJI0</accession>
<dbReference type="SUPFAM" id="SSF53697">
    <property type="entry name" value="SIS domain"/>
    <property type="match status" value="1"/>
</dbReference>